<dbReference type="InterPro" id="IPR036388">
    <property type="entry name" value="WH-like_DNA-bd_sf"/>
</dbReference>
<dbReference type="RefSeq" id="WP_094021510.1">
    <property type="nucleotide sequence ID" value="NZ_FXYF01000006.1"/>
</dbReference>
<dbReference type="Gene3D" id="1.10.10.10">
    <property type="entry name" value="Winged helix-like DNA-binding domain superfamily/Winged helix DNA-binding domain"/>
    <property type="match status" value="1"/>
</dbReference>
<organism evidence="6 7">
    <name type="scientific">Maliponia aquimaris</name>
    <dbReference type="NCBI Taxonomy" id="1673631"/>
    <lineage>
        <taxon>Bacteria</taxon>
        <taxon>Pseudomonadati</taxon>
        <taxon>Pseudomonadota</taxon>
        <taxon>Alphaproteobacteria</taxon>
        <taxon>Rhodobacterales</taxon>
        <taxon>Paracoccaceae</taxon>
        <taxon>Maliponia</taxon>
    </lineage>
</organism>
<protein>
    <submittedName>
        <fullName evidence="6">Putative hydrogen peroxide-inducible genes activator</fullName>
    </submittedName>
</protein>
<evidence type="ECO:0000256" key="1">
    <source>
        <dbReference type="ARBA" id="ARBA00009437"/>
    </source>
</evidence>
<keyword evidence="4" id="KW-0804">Transcription</keyword>
<gene>
    <name evidence="6" type="primary">oxyR_3</name>
    <name evidence="6" type="ORF">MAA8898_02474</name>
</gene>
<dbReference type="InterPro" id="IPR000847">
    <property type="entry name" value="LysR_HTH_N"/>
</dbReference>
<dbReference type="OrthoDB" id="9791253at2"/>
<dbReference type="CDD" id="cd05466">
    <property type="entry name" value="PBP2_LTTR_substrate"/>
    <property type="match status" value="1"/>
</dbReference>
<evidence type="ECO:0000256" key="4">
    <source>
        <dbReference type="ARBA" id="ARBA00023163"/>
    </source>
</evidence>
<dbReference type="PROSITE" id="PS50931">
    <property type="entry name" value="HTH_LYSR"/>
    <property type="match status" value="1"/>
</dbReference>
<evidence type="ECO:0000256" key="2">
    <source>
        <dbReference type="ARBA" id="ARBA00023015"/>
    </source>
</evidence>
<dbReference type="PANTHER" id="PTHR30126">
    <property type="entry name" value="HTH-TYPE TRANSCRIPTIONAL REGULATOR"/>
    <property type="match status" value="1"/>
</dbReference>
<evidence type="ECO:0000256" key="3">
    <source>
        <dbReference type="ARBA" id="ARBA00023125"/>
    </source>
</evidence>
<dbReference type="EMBL" id="FXYF01000006">
    <property type="protein sequence ID" value="SMX41860.1"/>
    <property type="molecule type" value="Genomic_DNA"/>
</dbReference>
<reference evidence="6 7" key="1">
    <citation type="submission" date="2017-05" db="EMBL/GenBank/DDBJ databases">
        <authorList>
            <person name="Song R."/>
            <person name="Chenine A.L."/>
            <person name="Ruprecht R.M."/>
        </authorList>
    </citation>
    <scope>NUCLEOTIDE SEQUENCE [LARGE SCALE GENOMIC DNA]</scope>
    <source>
        <strain evidence="6 7">CECT 8898</strain>
    </source>
</reference>
<dbReference type="FunFam" id="1.10.10.10:FF:000001">
    <property type="entry name" value="LysR family transcriptional regulator"/>
    <property type="match status" value="1"/>
</dbReference>
<dbReference type="Pfam" id="PF00126">
    <property type="entry name" value="HTH_1"/>
    <property type="match status" value="1"/>
</dbReference>
<feature type="domain" description="HTH lysR-type" evidence="5">
    <location>
        <begin position="4"/>
        <end position="61"/>
    </location>
</feature>
<keyword evidence="7" id="KW-1185">Reference proteome</keyword>
<dbReference type="SUPFAM" id="SSF46785">
    <property type="entry name" value="Winged helix' DNA-binding domain"/>
    <property type="match status" value="1"/>
</dbReference>
<dbReference type="AlphaFoldDB" id="A0A238KGG7"/>
<dbReference type="Gene3D" id="3.40.190.290">
    <property type="match status" value="1"/>
</dbReference>
<dbReference type="Pfam" id="PF03466">
    <property type="entry name" value="LysR_substrate"/>
    <property type="match status" value="1"/>
</dbReference>
<dbReference type="InterPro" id="IPR036390">
    <property type="entry name" value="WH_DNA-bd_sf"/>
</dbReference>
<comment type="similarity">
    <text evidence="1">Belongs to the LysR transcriptional regulatory family.</text>
</comment>
<sequence length="302" mass="32654">MAQITLKQLEAFVQVADLASFRRAAERLNTTQPNVSARISAVESQLGLRLFDRDAGSVRLTPAGRPLLAKARAVLAAVDGFVAAAGEDQLFEGILRLGVTEMIVHSWLGAFLRALKARFPGIDVELTVDLSANLSPQLFSRALDLTLQSGPFGRQITGGEDLGAFPLVWVAAPRLGLHGPPLSLREVAAHPVLTHARGTLPFEQLRDHVASHPDVSVRLVPSTNLAACLQMTLDGLGVACLPEVMLRAPLAEGRLMPLRYLWVPDPLRFRARYDSETAPSYVVRAAELARDVARDSLDPARG</sequence>
<dbReference type="GO" id="GO:0000976">
    <property type="term" value="F:transcription cis-regulatory region binding"/>
    <property type="evidence" value="ECO:0007669"/>
    <property type="project" value="TreeGrafter"/>
</dbReference>
<proteinExistence type="inferred from homology"/>
<dbReference type="InterPro" id="IPR005119">
    <property type="entry name" value="LysR_subst-bd"/>
</dbReference>
<accession>A0A238KGG7</accession>
<dbReference type="PRINTS" id="PR00039">
    <property type="entry name" value="HTHLYSR"/>
</dbReference>
<evidence type="ECO:0000259" key="5">
    <source>
        <dbReference type="PROSITE" id="PS50931"/>
    </source>
</evidence>
<dbReference type="PANTHER" id="PTHR30126:SF77">
    <property type="entry name" value="TRANSCRIPTIONAL REGULATORY PROTEIN"/>
    <property type="match status" value="1"/>
</dbReference>
<dbReference type="GO" id="GO:0003700">
    <property type="term" value="F:DNA-binding transcription factor activity"/>
    <property type="evidence" value="ECO:0007669"/>
    <property type="project" value="InterPro"/>
</dbReference>
<dbReference type="Proteomes" id="UP000207598">
    <property type="component" value="Unassembled WGS sequence"/>
</dbReference>
<dbReference type="SUPFAM" id="SSF53850">
    <property type="entry name" value="Periplasmic binding protein-like II"/>
    <property type="match status" value="1"/>
</dbReference>
<evidence type="ECO:0000313" key="7">
    <source>
        <dbReference type="Proteomes" id="UP000207598"/>
    </source>
</evidence>
<evidence type="ECO:0000313" key="6">
    <source>
        <dbReference type="EMBL" id="SMX41860.1"/>
    </source>
</evidence>
<keyword evidence="2" id="KW-0805">Transcription regulation</keyword>
<name>A0A238KGG7_9RHOB</name>
<keyword evidence="3" id="KW-0238">DNA-binding</keyword>